<evidence type="ECO:0000313" key="6">
    <source>
        <dbReference type="Proteomes" id="UP000284706"/>
    </source>
</evidence>
<dbReference type="SUPFAM" id="SSF54928">
    <property type="entry name" value="RNA-binding domain, RBD"/>
    <property type="match status" value="1"/>
</dbReference>
<evidence type="ECO:0000259" key="4">
    <source>
        <dbReference type="PROSITE" id="PS50102"/>
    </source>
</evidence>
<feature type="region of interest" description="Disordered" evidence="3">
    <location>
        <begin position="423"/>
        <end position="448"/>
    </location>
</feature>
<dbReference type="SMART" id="SM00360">
    <property type="entry name" value="RRM"/>
    <property type="match status" value="3"/>
</dbReference>
<dbReference type="OrthoDB" id="6159137at2759"/>
<evidence type="ECO:0000256" key="3">
    <source>
        <dbReference type="SAM" id="MobiDB-lite"/>
    </source>
</evidence>
<dbReference type="AlphaFoldDB" id="A0A409XZJ8"/>
<evidence type="ECO:0000256" key="2">
    <source>
        <dbReference type="PROSITE-ProRule" id="PRU00176"/>
    </source>
</evidence>
<keyword evidence="6" id="KW-1185">Reference proteome</keyword>
<dbReference type="Proteomes" id="UP000284706">
    <property type="component" value="Unassembled WGS sequence"/>
</dbReference>
<feature type="region of interest" description="Disordered" evidence="3">
    <location>
        <begin position="476"/>
        <end position="496"/>
    </location>
</feature>
<dbReference type="InterPro" id="IPR000504">
    <property type="entry name" value="RRM_dom"/>
</dbReference>
<dbReference type="STRING" id="231916.A0A409XZJ8"/>
<dbReference type="InterPro" id="IPR012677">
    <property type="entry name" value="Nucleotide-bd_a/b_plait_sf"/>
</dbReference>
<dbReference type="GO" id="GO:0003729">
    <property type="term" value="F:mRNA binding"/>
    <property type="evidence" value="ECO:0007669"/>
    <property type="project" value="TreeGrafter"/>
</dbReference>
<dbReference type="CDD" id="cd00590">
    <property type="entry name" value="RRM_SF"/>
    <property type="match status" value="2"/>
</dbReference>
<evidence type="ECO:0000313" key="5">
    <source>
        <dbReference type="EMBL" id="PPQ96125.1"/>
    </source>
</evidence>
<comment type="caution">
    <text evidence="5">The sequence shown here is derived from an EMBL/GenBank/DDBJ whole genome shotgun (WGS) entry which is preliminary data.</text>
</comment>
<dbReference type="Gene3D" id="3.30.70.330">
    <property type="match status" value="2"/>
</dbReference>
<proteinExistence type="predicted"/>
<dbReference type="Pfam" id="PF00076">
    <property type="entry name" value="RRM_1"/>
    <property type="match status" value="1"/>
</dbReference>
<feature type="domain" description="RRM" evidence="4">
    <location>
        <begin position="149"/>
        <end position="226"/>
    </location>
</feature>
<feature type="compositionally biased region" description="Low complexity" evidence="3">
    <location>
        <begin position="258"/>
        <end position="274"/>
    </location>
</feature>
<dbReference type="PANTHER" id="PTHR48025:SF1">
    <property type="entry name" value="RRM DOMAIN-CONTAINING PROTEIN"/>
    <property type="match status" value="1"/>
</dbReference>
<dbReference type="GO" id="GO:0005634">
    <property type="term" value="C:nucleus"/>
    <property type="evidence" value="ECO:0007669"/>
    <property type="project" value="TreeGrafter"/>
</dbReference>
<feature type="region of interest" description="Disordered" evidence="3">
    <location>
        <begin position="245"/>
        <end position="276"/>
    </location>
</feature>
<sequence length="496" mass="54494">MQSVKYRFSRGMLAGKTSCNDHIGSPVALDRKALFDFNGRSTNSVTVENIADNGKHLSMTILTFVYALLEVDRREVVNLFATLIGEVRGFQDIRETPDPRIEITFADRDTASKAICMNGYTVAGVPLKVTALVSSHTNWSSKVLPDDRRNLYVLGLPFALTKNEFASIFTQYGSVSHCVILATVDNSSRRRGFIVMSTHEEAKRAMANLTRTQIKGHTIDVSWAVVQRSQGFLDGGDRAMLLESRTPLRSPSPKGCSRHTPSSSLSSNSSVGSQEMDHSSLSVVPLPTKSLLVTNLPTLLFSQVQDLHPLFAPFGHIEKLEIVQIFPLGTISVLVQYSYASIAQEAKEYLTGQVYGTHRIEAHFVTSPALDMQPPNPLGLTTVHNKLTSSFSSGVSVLARNVLDWTCMYSDCKHIHITRPNSPTHLIEQPTASPSPAHSRQSSLSAVPSVPEGHRIFDDFTSAAAASRWDCGQDFGYLPENRPSRPRATVYQDSTA</sequence>
<dbReference type="EMBL" id="NHYE01001394">
    <property type="protein sequence ID" value="PPQ96125.1"/>
    <property type="molecule type" value="Genomic_DNA"/>
</dbReference>
<dbReference type="InParanoid" id="A0A409XZJ8"/>
<reference evidence="5 6" key="1">
    <citation type="journal article" date="2018" name="Evol. Lett.">
        <title>Horizontal gene cluster transfer increased hallucinogenic mushroom diversity.</title>
        <authorList>
            <person name="Reynolds H.T."/>
            <person name="Vijayakumar V."/>
            <person name="Gluck-Thaler E."/>
            <person name="Korotkin H.B."/>
            <person name="Matheny P.B."/>
            <person name="Slot J.C."/>
        </authorList>
    </citation>
    <scope>NUCLEOTIDE SEQUENCE [LARGE SCALE GENOMIC DNA]</scope>
    <source>
        <strain evidence="5 6">SRW20</strain>
    </source>
</reference>
<feature type="compositionally biased region" description="Polar residues" evidence="3">
    <location>
        <begin position="423"/>
        <end position="446"/>
    </location>
</feature>
<name>A0A409XZJ8_9AGAR</name>
<gene>
    <name evidence="5" type="ORF">CVT26_004760</name>
</gene>
<accession>A0A409XZJ8</accession>
<dbReference type="PANTHER" id="PTHR48025">
    <property type="entry name" value="OS02G0815200 PROTEIN"/>
    <property type="match status" value="1"/>
</dbReference>
<dbReference type="PROSITE" id="PS50102">
    <property type="entry name" value="RRM"/>
    <property type="match status" value="1"/>
</dbReference>
<organism evidence="5 6">
    <name type="scientific">Gymnopilus dilepis</name>
    <dbReference type="NCBI Taxonomy" id="231916"/>
    <lineage>
        <taxon>Eukaryota</taxon>
        <taxon>Fungi</taxon>
        <taxon>Dikarya</taxon>
        <taxon>Basidiomycota</taxon>
        <taxon>Agaricomycotina</taxon>
        <taxon>Agaricomycetes</taxon>
        <taxon>Agaricomycetidae</taxon>
        <taxon>Agaricales</taxon>
        <taxon>Agaricineae</taxon>
        <taxon>Hymenogastraceae</taxon>
        <taxon>Gymnopilus</taxon>
    </lineage>
</organism>
<dbReference type="InterPro" id="IPR035979">
    <property type="entry name" value="RBD_domain_sf"/>
</dbReference>
<dbReference type="InterPro" id="IPR050502">
    <property type="entry name" value="Euk_RNA-bind_prot"/>
</dbReference>
<evidence type="ECO:0000256" key="1">
    <source>
        <dbReference type="ARBA" id="ARBA00022884"/>
    </source>
</evidence>
<keyword evidence="1 2" id="KW-0694">RNA-binding</keyword>
<protein>
    <recommendedName>
        <fullName evidence="4">RRM domain-containing protein</fullName>
    </recommendedName>
</protein>